<dbReference type="PANTHER" id="PTHR21064:SF5">
    <property type="entry name" value="SLR1880 PROTEIN"/>
    <property type="match status" value="1"/>
</dbReference>
<gene>
    <name evidence="2" type="ORF">GWC95_10200</name>
</gene>
<proteinExistence type="predicted"/>
<evidence type="ECO:0000313" key="2">
    <source>
        <dbReference type="EMBL" id="NCI50294.1"/>
    </source>
</evidence>
<name>A0ABW9ZT40_9BACT</name>
<keyword evidence="3" id="KW-1185">Reference proteome</keyword>
<evidence type="ECO:0000313" key="3">
    <source>
        <dbReference type="Proteomes" id="UP000753802"/>
    </source>
</evidence>
<accession>A0ABW9ZT40</accession>
<sequence>MDIVARVLQSYGINAADAQVTPFGTGLINHTWKISAGGKSYILQKINDRVFTDPGAIDRNICSIAGYLRQHAPEYLFAAPVPTTDGRTLVNEASLDGGFYRLYPFINGSHSKDVVQDASQAFEAASQFGRFTRLLSGFDAGSLETTLPSFHDLSLRYGQFLDALEKGNVERIEASAELIAFMRLHAGIVSDFRSISVNPAFKKRVTHHDTKISNVLFNENNEAVCVIDLDTVMPGYFISDVGDMMRTYLPTVSEEEKDFSKIQVRDDVYKSIVVGYYAEMEDELSAEEVKYFFYAGKFMIYMQALRFLTDHLNNDVYYGAKYEGHNFVRAGNQAVLLQRLMEKAGSLNMQ</sequence>
<reference evidence="2 3" key="1">
    <citation type="submission" date="2020-01" db="EMBL/GenBank/DDBJ databases">
        <title>Genome analysis.</title>
        <authorList>
            <person name="Wu S."/>
            <person name="Wang G."/>
        </authorList>
    </citation>
    <scope>NUCLEOTIDE SEQUENCE [LARGE SCALE GENOMIC DNA]</scope>
    <source>
        <strain evidence="2 3">SYL130</strain>
    </source>
</reference>
<protein>
    <submittedName>
        <fullName evidence="2">Aminoglycoside phosphotransferase family protein</fullName>
    </submittedName>
</protein>
<dbReference type="Proteomes" id="UP000753802">
    <property type="component" value="Unassembled WGS sequence"/>
</dbReference>
<dbReference type="InterPro" id="IPR011009">
    <property type="entry name" value="Kinase-like_dom_sf"/>
</dbReference>
<dbReference type="Gene3D" id="3.90.1200.10">
    <property type="match status" value="1"/>
</dbReference>
<evidence type="ECO:0000259" key="1">
    <source>
        <dbReference type="Pfam" id="PF01636"/>
    </source>
</evidence>
<dbReference type="InterPro" id="IPR002575">
    <property type="entry name" value="Aminoglycoside_PTrfase"/>
</dbReference>
<organism evidence="2 3">
    <name type="scientific">Sediminibacterium roseum</name>
    <dbReference type="NCBI Taxonomy" id="1978412"/>
    <lineage>
        <taxon>Bacteria</taxon>
        <taxon>Pseudomonadati</taxon>
        <taxon>Bacteroidota</taxon>
        <taxon>Chitinophagia</taxon>
        <taxon>Chitinophagales</taxon>
        <taxon>Chitinophagaceae</taxon>
        <taxon>Sediminibacterium</taxon>
    </lineage>
</organism>
<dbReference type="SUPFAM" id="SSF56112">
    <property type="entry name" value="Protein kinase-like (PK-like)"/>
    <property type="match status" value="1"/>
</dbReference>
<dbReference type="EMBL" id="JAACJS010000012">
    <property type="protein sequence ID" value="NCI50294.1"/>
    <property type="molecule type" value="Genomic_DNA"/>
</dbReference>
<dbReference type="InterPro" id="IPR050249">
    <property type="entry name" value="Pseudomonas-type_ThrB"/>
</dbReference>
<dbReference type="RefSeq" id="WP_161818598.1">
    <property type="nucleotide sequence ID" value="NZ_JAACJS010000012.1"/>
</dbReference>
<feature type="domain" description="Aminoglycoside phosphotransferase" evidence="1">
    <location>
        <begin position="20"/>
        <end position="247"/>
    </location>
</feature>
<dbReference type="Gene3D" id="3.30.200.20">
    <property type="entry name" value="Phosphorylase Kinase, domain 1"/>
    <property type="match status" value="1"/>
</dbReference>
<dbReference type="PANTHER" id="PTHR21064">
    <property type="entry name" value="AMINOGLYCOSIDE PHOSPHOTRANSFERASE DOMAIN-CONTAINING PROTEIN-RELATED"/>
    <property type="match status" value="1"/>
</dbReference>
<dbReference type="Pfam" id="PF01636">
    <property type="entry name" value="APH"/>
    <property type="match status" value="1"/>
</dbReference>
<comment type="caution">
    <text evidence="2">The sequence shown here is derived from an EMBL/GenBank/DDBJ whole genome shotgun (WGS) entry which is preliminary data.</text>
</comment>